<evidence type="ECO:0000256" key="1">
    <source>
        <dbReference type="ARBA" id="ARBA00009995"/>
    </source>
</evidence>
<proteinExistence type="inferred from homology"/>
<dbReference type="AlphaFoldDB" id="A0A978V2H8"/>
<dbReference type="Proteomes" id="UP000813462">
    <property type="component" value="Unassembled WGS sequence"/>
</dbReference>
<dbReference type="PANTHER" id="PTHR11926">
    <property type="entry name" value="GLUCOSYL/GLUCURONOSYL TRANSFERASES"/>
    <property type="match status" value="1"/>
</dbReference>
<dbReference type="PANTHER" id="PTHR11926:SF870">
    <property type="entry name" value="UDP-GLYCOSYLTRANSFERASE 75B1"/>
    <property type="match status" value="1"/>
</dbReference>
<dbReference type="EMBL" id="JAEACU010000007">
    <property type="protein sequence ID" value="KAH7521561.1"/>
    <property type="molecule type" value="Genomic_DNA"/>
</dbReference>
<dbReference type="Gene3D" id="3.40.50.2000">
    <property type="entry name" value="Glycogen Phosphorylase B"/>
    <property type="match status" value="3"/>
</dbReference>
<comment type="caution">
    <text evidence="2">The sequence shown here is derived from an EMBL/GenBank/DDBJ whole genome shotgun (WGS) entry which is preliminary data.</text>
</comment>
<accession>A0A978V2H8</accession>
<dbReference type="SUPFAM" id="SSF53756">
    <property type="entry name" value="UDP-Glycosyltransferase/glycogen phosphorylase"/>
    <property type="match status" value="1"/>
</dbReference>
<evidence type="ECO:0000313" key="3">
    <source>
        <dbReference type="Proteomes" id="UP000813462"/>
    </source>
</evidence>
<reference evidence="2" key="1">
    <citation type="journal article" date="2021" name="Front. Plant Sci.">
        <title>Chromosome-Scale Genome Assembly for Chinese Sour Jujube and Insights Into Its Genome Evolution and Domestication Signature.</title>
        <authorList>
            <person name="Shen L.-Y."/>
            <person name="Luo H."/>
            <person name="Wang X.-L."/>
            <person name="Wang X.-M."/>
            <person name="Qiu X.-J."/>
            <person name="Liu H."/>
            <person name="Zhou S.-S."/>
            <person name="Jia K.-H."/>
            <person name="Nie S."/>
            <person name="Bao Y.-T."/>
            <person name="Zhang R.-G."/>
            <person name="Yun Q.-Z."/>
            <person name="Chai Y.-H."/>
            <person name="Lu J.-Y."/>
            <person name="Li Y."/>
            <person name="Zhao S.-W."/>
            <person name="Mao J.-F."/>
            <person name="Jia S.-G."/>
            <person name="Mao Y.-M."/>
        </authorList>
    </citation>
    <scope>NUCLEOTIDE SEQUENCE</scope>
    <source>
        <strain evidence="2">AT0</strain>
        <tissue evidence="2">Leaf</tissue>
    </source>
</reference>
<dbReference type="GO" id="GO:0080044">
    <property type="term" value="F:quercetin 7-O-glucosyltransferase activity"/>
    <property type="evidence" value="ECO:0007669"/>
    <property type="project" value="TreeGrafter"/>
</dbReference>
<organism evidence="2 3">
    <name type="scientific">Ziziphus jujuba var. spinosa</name>
    <dbReference type="NCBI Taxonomy" id="714518"/>
    <lineage>
        <taxon>Eukaryota</taxon>
        <taxon>Viridiplantae</taxon>
        <taxon>Streptophyta</taxon>
        <taxon>Embryophyta</taxon>
        <taxon>Tracheophyta</taxon>
        <taxon>Spermatophyta</taxon>
        <taxon>Magnoliopsida</taxon>
        <taxon>eudicotyledons</taxon>
        <taxon>Gunneridae</taxon>
        <taxon>Pentapetalae</taxon>
        <taxon>rosids</taxon>
        <taxon>fabids</taxon>
        <taxon>Rosales</taxon>
        <taxon>Rhamnaceae</taxon>
        <taxon>Paliureae</taxon>
        <taxon>Ziziphus</taxon>
    </lineage>
</organism>
<evidence type="ECO:0000313" key="2">
    <source>
        <dbReference type="EMBL" id="KAH7521561.1"/>
    </source>
</evidence>
<dbReference type="GO" id="GO:0080043">
    <property type="term" value="F:quercetin 3-O-glucosyltransferase activity"/>
    <property type="evidence" value="ECO:0007669"/>
    <property type="project" value="TreeGrafter"/>
</dbReference>
<name>A0A978V2H8_ZIZJJ</name>
<comment type="similarity">
    <text evidence="1">Belongs to the UDP-glycosyltransferase family.</text>
</comment>
<sequence length="420" mass="47680">MSTNLLSSGICKDLDGLVHKFWWESNPKAWGYLALEAWKDIYKPKVLGGIGFRRFKDMNLALIARAGNWLTQTPTHAPPLATITAMKQRRYIIVPFPAQGHINPSLQFSKRLIGTGAEVVFVIPISVHRRIMKNKTSTSTPDGLSFFLYSDSFDDGFKPGDDLHRYLSELRRGSKQAVSDLINSSAKHGRPVTCVFYSLCVQWIAETARELHVPSALLWVEPATLFCIYYYFFHGYEDEIKNNINDPSYSLELPGLPLKLTGRDLPSLMEDTKSENNWVQINMFREQFEVLDKETKTPRVLVNSFGALEPEAFVSISDDQVKLFGIGPLIQSSFSGEKDHEDQSKTSFRGLRVKANKEGIVERDEIKRCLELVMGDDEIGRNANKWKDLDRDALKAGGTFDKNFKAFLDEIDQEKGHFLD</sequence>
<gene>
    <name evidence="2" type="ORF">FEM48_Zijuj07G0046500</name>
</gene>
<protein>
    <submittedName>
        <fullName evidence="2">Uncharacterized protein</fullName>
    </submittedName>
</protein>